<gene>
    <name evidence="2" type="ORF">ACFOZ4_00495</name>
</gene>
<dbReference type="InterPro" id="IPR006311">
    <property type="entry name" value="TAT_signal"/>
</dbReference>
<dbReference type="RefSeq" id="WP_382188343.1">
    <property type="nucleotide sequence ID" value="NZ_JBHSAY010000002.1"/>
</dbReference>
<reference evidence="3" key="1">
    <citation type="journal article" date="2019" name="Int. J. Syst. Evol. Microbiol.">
        <title>The Global Catalogue of Microorganisms (GCM) 10K type strain sequencing project: providing services to taxonomists for standard genome sequencing and annotation.</title>
        <authorList>
            <consortium name="The Broad Institute Genomics Platform"/>
            <consortium name="The Broad Institute Genome Sequencing Center for Infectious Disease"/>
            <person name="Wu L."/>
            <person name="Ma J."/>
        </authorList>
    </citation>
    <scope>NUCLEOTIDE SEQUENCE [LARGE SCALE GENOMIC DNA]</scope>
    <source>
        <strain evidence="3">CGMCC 4.7289</strain>
    </source>
</reference>
<comment type="caution">
    <text evidence="2">The sequence shown here is derived from an EMBL/GenBank/DDBJ whole genome shotgun (WGS) entry which is preliminary data.</text>
</comment>
<evidence type="ECO:0000256" key="1">
    <source>
        <dbReference type="SAM" id="SignalP"/>
    </source>
</evidence>
<feature type="chain" id="PRO_5046006001" evidence="1">
    <location>
        <begin position="23"/>
        <end position="518"/>
    </location>
</feature>
<feature type="signal peptide" evidence="1">
    <location>
        <begin position="1"/>
        <end position="22"/>
    </location>
</feature>
<evidence type="ECO:0000313" key="2">
    <source>
        <dbReference type="EMBL" id="MFC4129091.1"/>
    </source>
</evidence>
<dbReference type="SUPFAM" id="SSF48208">
    <property type="entry name" value="Six-hairpin glycosidases"/>
    <property type="match status" value="2"/>
</dbReference>
<protein>
    <submittedName>
        <fullName evidence="2">Uncharacterized protein</fullName>
    </submittedName>
</protein>
<evidence type="ECO:0000313" key="3">
    <source>
        <dbReference type="Proteomes" id="UP001595816"/>
    </source>
</evidence>
<organism evidence="2 3">
    <name type="scientific">Hamadaea flava</name>
    <dbReference type="NCBI Taxonomy" id="1742688"/>
    <lineage>
        <taxon>Bacteria</taxon>
        <taxon>Bacillati</taxon>
        <taxon>Actinomycetota</taxon>
        <taxon>Actinomycetes</taxon>
        <taxon>Micromonosporales</taxon>
        <taxon>Micromonosporaceae</taxon>
        <taxon>Hamadaea</taxon>
    </lineage>
</organism>
<name>A0ABV8LDW1_9ACTN</name>
<dbReference type="PROSITE" id="PS51318">
    <property type="entry name" value="TAT"/>
    <property type="match status" value="1"/>
</dbReference>
<dbReference type="EMBL" id="JBHSAY010000002">
    <property type="protein sequence ID" value="MFC4129091.1"/>
    <property type="molecule type" value="Genomic_DNA"/>
</dbReference>
<keyword evidence="1" id="KW-0732">Signal</keyword>
<dbReference type="InterPro" id="IPR008928">
    <property type="entry name" value="6-hairpin_glycosidase_sf"/>
</dbReference>
<sequence length="518" mass="55828">MMNRRQLGKNVAGLALGLGVGAAGVGRAAANSTGYDYTARETFDLFDTTFHSSGAVGQPTDTNEHGGLAWGQSYVLAGFLRMYQAYRDPHYLDRFIANADLVLGNRDSERGVADYRGLSLPAWRATHPYTVGAVSLRDSQGTPLLEVRSALSYADDAVAVVRAGSLADRFALEVRNNRTARTAVFTDLSTDPASPDYAVTRIHAAYPTPTMVTAAALGGAAGAVPAYGTFALVSQPVVFTVHTGMITYPMATFARIVEQSPTLRSDPRYRSKAAEYLQAAIAAAHVHDGEWREDETGRGYFVWPKGMPLAYDGTEQPTNQSLALGQTYVELAAATGDPHWAKRARRLAAMFAAEVRLLPNDSYSWPYWPTFSKVYNGFTKEEALSEYTPSYGTPGSGAAQVEDLSHGAIDVEFAVAAFRGRLAFHGDDMVRFARSYSRNMATATAAGAATTFLRVDGTGGLATSGQFLQAPRWMPAAAWDRAVFDHSRAVYDVNAVQPASGSLLLCVAYLNWFAARGE</sequence>
<accession>A0ABV8LDW1</accession>
<keyword evidence="3" id="KW-1185">Reference proteome</keyword>
<proteinExistence type="predicted"/>
<dbReference type="Proteomes" id="UP001595816">
    <property type="component" value="Unassembled WGS sequence"/>
</dbReference>